<protein>
    <submittedName>
        <fullName evidence="7">Aromatic amino acid aminotransferase II</fullName>
    </submittedName>
</protein>
<dbReference type="GO" id="GO:0006571">
    <property type="term" value="P:tyrosine biosynthetic process"/>
    <property type="evidence" value="ECO:0007669"/>
    <property type="project" value="TreeGrafter"/>
</dbReference>
<dbReference type="RefSeq" id="XP_020047046.1">
    <property type="nucleotide sequence ID" value="XM_020193340.1"/>
</dbReference>
<evidence type="ECO:0000256" key="5">
    <source>
        <dbReference type="ARBA" id="ARBA00022898"/>
    </source>
</evidence>
<proteinExistence type="inferred from homology"/>
<organism evidence="7 8">
    <name type="scientific">Ascoidea rubescens DSM 1968</name>
    <dbReference type="NCBI Taxonomy" id="1344418"/>
    <lineage>
        <taxon>Eukaryota</taxon>
        <taxon>Fungi</taxon>
        <taxon>Dikarya</taxon>
        <taxon>Ascomycota</taxon>
        <taxon>Saccharomycotina</taxon>
        <taxon>Saccharomycetes</taxon>
        <taxon>Ascoideaceae</taxon>
        <taxon>Ascoidea</taxon>
    </lineage>
</organism>
<evidence type="ECO:0000256" key="3">
    <source>
        <dbReference type="ARBA" id="ARBA00022576"/>
    </source>
</evidence>
<dbReference type="InterPro" id="IPR015424">
    <property type="entry name" value="PyrdxlP-dep_Trfase"/>
</dbReference>
<comment type="cofactor">
    <cofactor evidence="1">
        <name>pyridoxal 5'-phosphate</name>
        <dbReference type="ChEBI" id="CHEBI:597326"/>
    </cofactor>
</comment>
<dbReference type="InterPro" id="IPR004839">
    <property type="entry name" value="Aminotransferase_I/II_large"/>
</dbReference>
<dbReference type="Gene3D" id="3.40.640.10">
    <property type="entry name" value="Type I PLP-dependent aspartate aminotransferase-like (Major domain)"/>
    <property type="match status" value="1"/>
</dbReference>
<keyword evidence="5" id="KW-0663">Pyridoxal phosphate</keyword>
<dbReference type="PANTHER" id="PTHR42790:SF2">
    <property type="entry name" value="AROMATIC AMINO ACID AMINOTRANSFERASE 2"/>
    <property type="match status" value="1"/>
</dbReference>
<evidence type="ECO:0000256" key="2">
    <source>
        <dbReference type="ARBA" id="ARBA00007441"/>
    </source>
</evidence>
<dbReference type="GeneID" id="30966976"/>
<dbReference type="GO" id="GO:0008793">
    <property type="term" value="F:aromatic-amino-acid transaminase activity"/>
    <property type="evidence" value="ECO:0007669"/>
    <property type="project" value="TreeGrafter"/>
</dbReference>
<dbReference type="EMBL" id="KV454481">
    <property type="protein sequence ID" value="ODV60739.1"/>
    <property type="molecule type" value="Genomic_DNA"/>
</dbReference>
<dbReference type="Proteomes" id="UP000095038">
    <property type="component" value="Unassembled WGS sequence"/>
</dbReference>
<dbReference type="OrthoDB" id="691673at2759"/>
<gene>
    <name evidence="7" type="ORF">ASCRUDRAFT_76111</name>
</gene>
<sequence length="484" mass="54856">MTIFPLAHHLAEFTKNKVSSRFSTEIPATDGGEVHPNPIYLNYGCPNDGFFPIEKITVHTLDKPFQTKKLSKAEIDNLDLKTIEIVKKELNEDLIYISDGFQYMAPSGHDNLYKFNKSLVTLLNKPNYDDWDLVITLGAADGLNKIFKALINPGDTVLVEEFTFTPSTFNLSQFGGIAVPVPVDFNEKSEGINVSKLENLLDNWSAIHPDLRKPKALYTIPTGQNPIGTTSSLETRKKIYKILEKHDVLIIEDDPYGYIVLNDDFINRNVTRDEYINKYLSKSYLTIDTSGRVLRAETYSKTFAPGSRLGFVVGHKGFIDTITTISSLSTRSPSGISQTILYNVIKQRGGLDSWLDWKIEISKAYSIRKKIFYDYLKASKINEKHFIEVIEPKNGMFLSVKINFELNEKLRKNDIFRNLALLNNKCLKHGVIVILGRVLAVGEEAIRKSNFVRLTLTMADDEDELLEGIKRFASSIEDLFEYGN</sequence>
<comment type="similarity">
    <text evidence="2">Belongs to the class-I pyridoxal-phosphate-dependent aminotransferase family.</text>
</comment>
<keyword evidence="8" id="KW-1185">Reference proteome</keyword>
<feature type="domain" description="Aminotransferase class I/classII large" evidence="6">
    <location>
        <begin position="82"/>
        <end position="462"/>
    </location>
</feature>
<evidence type="ECO:0000313" key="7">
    <source>
        <dbReference type="EMBL" id="ODV60739.1"/>
    </source>
</evidence>
<dbReference type="GO" id="GO:0047536">
    <property type="term" value="F:2-aminoadipate transaminase activity"/>
    <property type="evidence" value="ECO:0007669"/>
    <property type="project" value="TreeGrafter"/>
</dbReference>
<dbReference type="GO" id="GO:0019878">
    <property type="term" value="P:lysine biosynthetic process via aminoadipic acid"/>
    <property type="evidence" value="ECO:0007669"/>
    <property type="project" value="TreeGrafter"/>
</dbReference>
<dbReference type="Pfam" id="PF00155">
    <property type="entry name" value="Aminotran_1_2"/>
    <property type="match status" value="1"/>
</dbReference>
<dbReference type="STRING" id="1344418.A0A1D2VGL3"/>
<evidence type="ECO:0000256" key="1">
    <source>
        <dbReference type="ARBA" id="ARBA00001933"/>
    </source>
</evidence>
<dbReference type="FunCoup" id="A0A1D2VGL3">
    <property type="interactions" value="160"/>
</dbReference>
<name>A0A1D2VGL3_9ASCO</name>
<keyword evidence="4 7" id="KW-0808">Transferase</keyword>
<keyword evidence="3 7" id="KW-0032">Aminotransferase</keyword>
<dbReference type="SUPFAM" id="SSF53383">
    <property type="entry name" value="PLP-dependent transferases"/>
    <property type="match status" value="1"/>
</dbReference>
<evidence type="ECO:0000259" key="6">
    <source>
        <dbReference type="Pfam" id="PF00155"/>
    </source>
</evidence>
<dbReference type="AlphaFoldDB" id="A0A1D2VGL3"/>
<reference evidence="8" key="1">
    <citation type="submission" date="2016-05" db="EMBL/GenBank/DDBJ databases">
        <title>Comparative genomics of biotechnologically important yeasts.</title>
        <authorList>
            <consortium name="DOE Joint Genome Institute"/>
            <person name="Riley R."/>
            <person name="Haridas S."/>
            <person name="Wolfe K.H."/>
            <person name="Lopes M.R."/>
            <person name="Hittinger C.T."/>
            <person name="Goker M."/>
            <person name="Salamov A."/>
            <person name="Wisecaver J."/>
            <person name="Long T.M."/>
            <person name="Aerts A.L."/>
            <person name="Barry K."/>
            <person name="Choi C."/>
            <person name="Clum A."/>
            <person name="Coughlan A.Y."/>
            <person name="Deshpande S."/>
            <person name="Douglass A.P."/>
            <person name="Hanson S.J."/>
            <person name="Klenk H.-P."/>
            <person name="Labutti K."/>
            <person name="Lapidus A."/>
            <person name="Lindquist E."/>
            <person name="Lipzen A."/>
            <person name="Meier-Kolthoff J.P."/>
            <person name="Ohm R.A."/>
            <person name="Otillar R.P."/>
            <person name="Pangilinan J."/>
            <person name="Peng Y."/>
            <person name="Rokas A."/>
            <person name="Rosa C.A."/>
            <person name="Scheuner C."/>
            <person name="Sibirny A.A."/>
            <person name="Slot J.C."/>
            <person name="Stielow J.B."/>
            <person name="Sun H."/>
            <person name="Kurtzman C.P."/>
            <person name="Blackwell M."/>
            <person name="Grigoriev I.V."/>
            <person name="Jeffries T.W."/>
        </authorList>
    </citation>
    <scope>NUCLEOTIDE SEQUENCE [LARGE SCALE GENOMIC DNA]</scope>
    <source>
        <strain evidence="8">DSM 1968</strain>
    </source>
</reference>
<dbReference type="GO" id="GO:0009074">
    <property type="term" value="P:aromatic amino acid family catabolic process"/>
    <property type="evidence" value="ECO:0007669"/>
    <property type="project" value="TreeGrafter"/>
</dbReference>
<dbReference type="CDD" id="cd00609">
    <property type="entry name" value="AAT_like"/>
    <property type="match status" value="1"/>
</dbReference>
<dbReference type="InParanoid" id="A0A1D2VGL3"/>
<dbReference type="InterPro" id="IPR015421">
    <property type="entry name" value="PyrdxlP-dep_Trfase_major"/>
</dbReference>
<evidence type="ECO:0000256" key="4">
    <source>
        <dbReference type="ARBA" id="ARBA00022679"/>
    </source>
</evidence>
<dbReference type="PANTHER" id="PTHR42790">
    <property type="entry name" value="AMINOTRANSFERASE"/>
    <property type="match status" value="1"/>
</dbReference>
<evidence type="ECO:0000313" key="8">
    <source>
        <dbReference type="Proteomes" id="UP000095038"/>
    </source>
</evidence>
<dbReference type="GO" id="GO:0030170">
    <property type="term" value="F:pyridoxal phosphate binding"/>
    <property type="evidence" value="ECO:0007669"/>
    <property type="project" value="InterPro"/>
</dbReference>
<dbReference type="InterPro" id="IPR050859">
    <property type="entry name" value="Class-I_PLP-dep_aminotransf"/>
</dbReference>
<accession>A0A1D2VGL3</accession>